<protein>
    <submittedName>
        <fullName evidence="1">Uncharacterized protein</fullName>
    </submittedName>
</protein>
<dbReference type="PANTHER" id="PTHR36617">
    <property type="entry name" value="PROTEIN, PUTATIVE-RELATED"/>
    <property type="match status" value="1"/>
</dbReference>
<proteinExistence type="predicted"/>
<dbReference type="Proteomes" id="UP000075243">
    <property type="component" value="Unassembled WGS sequence"/>
</dbReference>
<gene>
    <name evidence="1" type="ORF">KK1_035577</name>
</gene>
<name>A0A151RKC2_CAJCA</name>
<dbReference type="PANTHER" id="PTHR36617:SF5">
    <property type="entry name" value="OS05G0421675 PROTEIN"/>
    <property type="match status" value="1"/>
</dbReference>
<evidence type="ECO:0000313" key="1">
    <source>
        <dbReference type="EMBL" id="KYP43004.1"/>
    </source>
</evidence>
<reference evidence="1" key="1">
    <citation type="journal article" date="2012" name="Nat. Biotechnol.">
        <title>Draft genome sequence of pigeonpea (Cajanus cajan), an orphan legume crop of resource-poor farmers.</title>
        <authorList>
            <person name="Varshney R.K."/>
            <person name="Chen W."/>
            <person name="Li Y."/>
            <person name="Bharti A.K."/>
            <person name="Saxena R.K."/>
            <person name="Schlueter J.A."/>
            <person name="Donoghue M.T."/>
            <person name="Azam S."/>
            <person name="Fan G."/>
            <person name="Whaley A.M."/>
            <person name="Farmer A.D."/>
            <person name="Sheridan J."/>
            <person name="Iwata A."/>
            <person name="Tuteja R."/>
            <person name="Penmetsa R.V."/>
            <person name="Wu W."/>
            <person name="Upadhyaya H.D."/>
            <person name="Yang S.P."/>
            <person name="Shah T."/>
            <person name="Saxena K.B."/>
            <person name="Michael T."/>
            <person name="McCombie W.R."/>
            <person name="Yang B."/>
            <person name="Zhang G."/>
            <person name="Yang H."/>
            <person name="Wang J."/>
            <person name="Spillane C."/>
            <person name="Cook D.R."/>
            <person name="May G.D."/>
            <person name="Xu X."/>
            <person name="Jackson S.A."/>
        </authorList>
    </citation>
    <scope>NUCLEOTIDE SEQUENCE [LARGE SCALE GENOMIC DNA]</scope>
</reference>
<keyword evidence="2" id="KW-1185">Reference proteome</keyword>
<sequence>ENVCGEYRHGRLGIRDLRAFKLALLGKWRWHWLIEKGMLWHGVFSSIYGGSFGNGRGGSVRGSKWWCDLWSIDCIGGITNDWFSKCCVRKFGNGHEILFWKDVWLGSVPLCDQYHRLFLITNAKDVSLAYMLLRDESGFSWQWSWQRSLFLGEEA</sequence>
<dbReference type="Gramene" id="C.cajan_34144.t">
    <property type="protein sequence ID" value="C.cajan_34144.t.cds1"/>
    <property type="gene ID" value="C.cajan_34144"/>
</dbReference>
<accession>A0A151RKC2</accession>
<dbReference type="AlphaFoldDB" id="A0A151RKC2"/>
<dbReference type="EMBL" id="KQ483689">
    <property type="protein sequence ID" value="KYP43004.1"/>
    <property type="molecule type" value="Genomic_DNA"/>
</dbReference>
<organism evidence="1 2">
    <name type="scientific">Cajanus cajan</name>
    <name type="common">Pigeon pea</name>
    <name type="synonym">Cajanus indicus</name>
    <dbReference type="NCBI Taxonomy" id="3821"/>
    <lineage>
        <taxon>Eukaryota</taxon>
        <taxon>Viridiplantae</taxon>
        <taxon>Streptophyta</taxon>
        <taxon>Embryophyta</taxon>
        <taxon>Tracheophyta</taxon>
        <taxon>Spermatophyta</taxon>
        <taxon>Magnoliopsida</taxon>
        <taxon>eudicotyledons</taxon>
        <taxon>Gunneridae</taxon>
        <taxon>Pentapetalae</taxon>
        <taxon>rosids</taxon>
        <taxon>fabids</taxon>
        <taxon>Fabales</taxon>
        <taxon>Fabaceae</taxon>
        <taxon>Papilionoideae</taxon>
        <taxon>50 kb inversion clade</taxon>
        <taxon>NPAAA clade</taxon>
        <taxon>indigoferoid/millettioid clade</taxon>
        <taxon>Phaseoleae</taxon>
        <taxon>Cajanus</taxon>
    </lineage>
</organism>
<evidence type="ECO:0000313" key="2">
    <source>
        <dbReference type="Proteomes" id="UP000075243"/>
    </source>
</evidence>
<feature type="non-terminal residue" evidence="1">
    <location>
        <position position="1"/>
    </location>
</feature>